<name>B0VH05_CLOAI</name>
<dbReference type="PANTHER" id="PTHR33603:SF1">
    <property type="entry name" value="RIBOSOMAL RNA LARGE SUBUNIT METHYLTRANSFERASE H"/>
    <property type="match status" value="1"/>
</dbReference>
<keyword evidence="5" id="KW-0698">rRNA processing</keyword>
<keyword evidence="3 5" id="KW-0949">S-adenosyl-L-methionine</keyword>
<feature type="binding site" evidence="5">
    <location>
        <position position="73"/>
    </location>
    <ligand>
        <name>S-adenosyl-L-methionine</name>
        <dbReference type="ChEBI" id="CHEBI:59789"/>
    </ligand>
</feature>
<dbReference type="EC" id="2.1.1.177" evidence="5"/>
<dbReference type="Proteomes" id="UP000002019">
    <property type="component" value="Chromosome"/>
</dbReference>
<dbReference type="Pfam" id="PF02590">
    <property type="entry name" value="SPOUT_MTase"/>
    <property type="match status" value="1"/>
</dbReference>
<evidence type="ECO:0000256" key="2">
    <source>
        <dbReference type="ARBA" id="ARBA00022679"/>
    </source>
</evidence>
<dbReference type="HOGENOM" id="CLU_100552_2_0_0"/>
<keyword evidence="2 5" id="KW-0808">Transferase</keyword>
<dbReference type="HAMAP" id="MF_00658">
    <property type="entry name" value="23SrRNA_methyltr_H"/>
    <property type="match status" value="1"/>
</dbReference>
<evidence type="ECO:0000256" key="4">
    <source>
        <dbReference type="ARBA" id="ARBA00038303"/>
    </source>
</evidence>
<comment type="subcellular location">
    <subcellularLocation>
        <location evidence="5">Cytoplasm</location>
    </subcellularLocation>
</comment>
<dbReference type="RefSeq" id="WP_015424479.1">
    <property type="nucleotide sequence ID" value="NC_020449.1"/>
</dbReference>
<dbReference type="SUPFAM" id="SSF75217">
    <property type="entry name" value="alpha/beta knot"/>
    <property type="match status" value="1"/>
</dbReference>
<reference evidence="6 7" key="1">
    <citation type="journal article" date="2008" name="J. Bacteriol.">
        <title>'Candidatus Cloacamonas acidaminovorans': genome sequence reconstruction provides a first glimpse of a new bacterial division.</title>
        <authorList>
            <person name="Pelletier E."/>
            <person name="Kreimeyer A."/>
            <person name="Bocs S."/>
            <person name="Rouy Z."/>
            <person name="Gyapay G."/>
            <person name="Chouari R."/>
            <person name="Riviere D."/>
            <person name="Ganesan A."/>
            <person name="Daegelen P."/>
            <person name="Sghir A."/>
            <person name="Cohen G.N."/>
            <person name="Medigue C."/>
            <person name="Weissenbach J."/>
            <person name="Le Paslier D."/>
        </authorList>
    </citation>
    <scope>NUCLEOTIDE SEQUENCE [LARGE SCALE GENOMIC DNA]</scope>
    <source>
        <strain evidence="7">Evry</strain>
    </source>
</reference>
<dbReference type="CDD" id="cd18081">
    <property type="entry name" value="RlmH-like"/>
    <property type="match status" value="1"/>
</dbReference>
<evidence type="ECO:0000313" key="7">
    <source>
        <dbReference type="Proteomes" id="UP000002019"/>
    </source>
</evidence>
<evidence type="ECO:0000256" key="5">
    <source>
        <dbReference type="HAMAP-Rule" id="MF_00658"/>
    </source>
</evidence>
<evidence type="ECO:0000256" key="3">
    <source>
        <dbReference type="ARBA" id="ARBA00022691"/>
    </source>
</evidence>
<comment type="similarity">
    <text evidence="4 5">Belongs to the RNA methyltransferase RlmH family.</text>
</comment>
<dbReference type="InterPro" id="IPR029026">
    <property type="entry name" value="tRNA_m1G_MTases_N"/>
</dbReference>
<dbReference type="STRING" id="459349.CLOAM0737"/>
<dbReference type="AlphaFoldDB" id="B0VH05"/>
<dbReference type="KEGG" id="caci:CLOAM0737"/>
<accession>B0VH05</accession>
<comment type="function">
    <text evidence="5">Specifically methylates the pseudouridine at position 1915 (m3Psi1915) in 23S rRNA.</text>
</comment>
<dbReference type="EMBL" id="CU466930">
    <property type="protein sequence ID" value="CAO80620.1"/>
    <property type="molecule type" value="Genomic_DNA"/>
</dbReference>
<organism evidence="6 7">
    <name type="scientific">Cloacimonas acidaminovorans (strain Evry)</name>
    <dbReference type="NCBI Taxonomy" id="459349"/>
    <lineage>
        <taxon>Bacteria</taxon>
        <taxon>Pseudomonadati</taxon>
        <taxon>Candidatus Cloacimonadota</taxon>
        <taxon>Candidatus Cloacimonadia</taxon>
        <taxon>Candidatus Cloacimonadales</taxon>
        <taxon>Candidatus Cloacimonadaceae</taxon>
        <taxon>Candidatus Cloacimonas</taxon>
    </lineage>
</organism>
<dbReference type="GO" id="GO:0005737">
    <property type="term" value="C:cytoplasm"/>
    <property type="evidence" value="ECO:0007669"/>
    <property type="project" value="UniProtKB-SubCell"/>
</dbReference>
<dbReference type="InterPro" id="IPR029028">
    <property type="entry name" value="Alpha/beta_knot_MTases"/>
</dbReference>
<dbReference type="Gene3D" id="3.40.1280.10">
    <property type="match status" value="1"/>
</dbReference>
<keyword evidence="5" id="KW-0963">Cytoplasm</keyword>
<keyword evidence="7" id="KW-1185">Reference proteome</keyword>
<keyword evidence="1 5" id="KW-0489">Methyltransferase</keyword>
<protein>
    <recommendedName>
        <fullName evidence="5">Ribosomal RNA large subunit methyltransferase H</fullName>
        <ecNumber evidence="5">2.1.1.177</ecNumber>
    </recommendedName>
    <alternativeName>
        <fullName evidence="5">23S rRNA (pseudouridine1915-N3)-methyltransferase</fullName>
    </alternativeName>
    <alternativeName>
        <fullName evidence="5">23S rRNA m3Psi1915 methyltransferase</fullName>
    </alternativeName>
    <alternativeName>
        <fullName evidence="5">rRNA (pseudouridine-N3-)-methyltransferase RlmH</fullName>
    </alternativeName>
</protein>
<dbReference type="PIRSF" id="PIRSF004505">
    <property type="entry name" value="MT_bac"/>
    <property type="match status" value="1"/>
</dbReference>
<dbReference type="eggNOG" id="COG1576">
    <property type="taxonomic scope" value="Bacteria"/>
</dbReference>
<dbReference type="OrthoDB" id="9806643at2"/>
<evidence type="ECO:0000256" key="1">
    <source>
        <dbReference type="ARBA" id="ARBA00022603"/>
    </source>
</evidence>
<comment type="caution">
    <text evidence="5">Lacks conserved residue(s) required for the propagation of feature annotation.</text>
</comment>
<feature type="binding site" evidence="5">
    <location>
        <position position="103"/>
    </location>
    <ligand>
        <name>S-adenosyl-L-methionine</name>
        <dbReference type="ChEBI" id="CHEBI:59789"/>
    </ligand>
</feature>
<comment type="catalytic activity">
    <reaction evidence="5">
        <text>pseudouridine(1915) in 23S rRNA + S-adenosyl-L-methionine = N(3)-methylpseudouridine(1915) in 23S rRNA + S-adenosyl-L-homocysteine + H(+)</text>
        <dbReference type="Rhea" id="RHEA:42752"/>
        <dbReference type="Rhea" id="RHEA-COMP:10221"/>
        <dbReference type="Rhea" id="RHEA-COMP:10222"/>
        <dbReference type="ChEBI" id="CHEBI:15378"/>
        <dbReference type="ChEBI" id="CHEBI:57856"/>
        <dbReference type="ChEBI" id="CHEBI:59789"/>
        <dbReference type="ChEBI" id="CHEBI:65314"/>
        <dbReference type="ChEBI" id="CHEBI:74486"/>
        <dbReference type="EC" id="2.1.1.177"/>
    </reaction>
</comment>
<comment type="subunit">
    <text evidence="5">Homodimer.</text>
</comment>
<evidence type="ECO:0000313" key="6">
    <source>
        <dbReference type="EMBL" id="CAO80620.1"/>
    </source>
</evidence>
<gene>
    <name evidence="5" type="primary">rlmH</name>
    <name evidence="6" type="ordered locus">CLOAM0737</name>
</gene>
<dbReference type="InterPro" id="IPR003742">
    <property type="entry name" value="RlmH-like"/>
</dbReference>
<sequence length="154" mass="17751">MKLTLLQIGKTKDKWLLEGISEYRKRISAFAKFDIIELPDESIKHSGNAESVKAKEASTILKYIKPEDYVILLDEQGEQKNSLEFADFLISLSERKNVVFITGGVFGVDKSIRQRANSILSLSKFTFTHRLVRLILCEQIYRALTIINNRNYHK</sequence>
<dbReference type="PANTHER" id="PTHR33603">
    <property type="entry name" value="METHYLTRANSFERASE"/>
    <property type="match status" value="1"/>
</dbReference>
<dbReference type="GO" id="GO:0070038">
    <property type="term" value="F:rRNA (pseudouridine-N3-)-methyltransferase activity"/>
    <property type="evidence" value="ECO:0007669"/>
    <property type="project" value="UniProtKB-UniRule"/>
</dbReference>
<proteinExistence type="inferred from homology"/>